<sequence>MKHILLFALLASFMACTRSASIYIVRHGERANDSDTTSLSAAGHERAFALAKRLEGLHLDTIFVTPYLRTQQTAAKVASLNALPFTQYPAAPTSVLINRLANLDDRRVLVVGHSNTILEIARGLGTKPSMTKIEHSDYDNLLFIRIRHTLFGKRVHLYEETYGKPTP</sequence>
<evidence type="ECO:0000313" key="3">
    <source>
        <dbReference type="Proteomes" id="UP000181790"/>
    </source>
</evidence>
<feature type="signal peptide" evidence="1">
    <location>
        <begin position="1"/>
        <end position="20"/>
    </location>
</feature>
<dbReference type="InterPro" id="IPR013078">
    <property type="entry name" value="His_Pase_superF_clade-1"/>
</dbReference>
<feature type="chain" id="PRO_5010284261" evidence="1">
    <location>
        <begin position="21"/>
        <end position="167"/>
    </location>
</feature>
<dbReference type="InterPro" id="IPR029033">
    <property type="entry name" value="His_PPase_superfam"/>
</dbReference>
<dbReference type="RefSeq" id="WP_071504656.1">
    <property type="nucleotide sequence ID" value="NZ_MORL01000010.1"/>
</dbReference>
<name>A0A1S2VG68_9BACT</name>
<gene>
    <name evidence="2" type="ORF">BLX24_18385</name>
</gene>
<reference evidence="2 3" key="1">
    <citation type="submission" date="2016-10" db="EMBL/GenBank/DDBJ databases">
        <title>Arsenicibacter rosenii gen. nov., sp. nov., an efficient arsenic-methylating bacterium isolated from an arsenic-contaminated paddy soil.</title>
        <authorList>
            <person name="Huang K."/>
        </authorList>
    </citation>
    <scope>NUCLEOTIDE SEQUENCE [LARGE SCALE GENOMIC DNA]</scope>
    <source>
        <strain evidence="2 3">SM-1</strain>
    </source>
</reference>
<proteinExistence type="predicted"/>
<dbReference type="OrthoDB" id="3296006at2"/>
<accession>A0A1S2VG68</accession>
<dbReference type="Proteomes" id="UP000181790">
    <property type="component" value="Unassembled WGS sequence"/>
</dbReference>
<keyword evidence="3" id="KW-1185">Reference proteome</keyword>
<dbReference type="Pfam" id="PF00300">
    <property type="entry name" value="His_Phos_1"/>
    <property type="match status" value="1"/>
</dbReference>
<dbReference type="SMART" id="SM00855">
    <property type="entry name" value="PGAM"/>
    <property type="match status" value="1"/>
</dbReference>
<dbReference type="AlphaFoldDB" id="A0A1S2VG68"/>
<dbReference type="Gene3D" id="3.40.50.1240">
    <property type="entry name" value="Phosphoglycerate mutase-like"/>
    <property type="match status" value="1"/>
</dbReference>
<organism evidence="2 3">
    <name type="scientific">Arsenicibacter rosenii</name>
    <dbReference type="NCBI Taxonomy" id="1750698"/>
    <lineage>
        <taxon>Bacteria</taxon>
        <taxon>Pseudomonadati</taxon>
        <taxon>Bacteroidota</taxon>
        <taxon>Cytophagia</taxon>
        <taxon>Cytophagales</taxon>
        <taxon>Spirosomataceae</taxon>
        <taxon>Arsenicibacter</taxon>
    </lineage>
</organism>
<protein>
    <submittedName>
        <fullName evidence="2">Phosphoglycerate mutase</fullName>
    </submittedName>
</protein>
<evidence type="ECO:0000256" key="1">
    <source>
        <dbReference type="SAM" id="SignalP"/>
    </source>
</evidence>
<dbReference type="EMBL" id="MORL01000010">
    <property type="protein sequence ID" value="OIN57714.1"/>
    <property type="molecule type" value="Genomic_DNA"/>
</dbReference>
<dbReference type="PROSITE" id="PS51257">
    <property type="entry name" value="PROKAR_LIPOPROTEIN"/>
    <property type="match status" value="1"/>
</dbReference>
<dbReference type="CDD" id="cd07040">
    <property type="entry name" value="HP"/>
    <property type="match status" value="1"/>
</dbReference>
<evidence type="ECO:0000313" key="2">
    <source>
        <dbReference type="EMBL" id="OIN57714.1"/>
    </source>
</evidence>
<dbReference type="SUPFAM" id="SSF53254">
    <property type="entry name" value="Phosphoglycerate mutase-like"/>
    <property type="match status" value="1"/>
</dbReference>
<keyword evidence="1" id="KW-0732">Signal</keyword>
<comment type="caution">
    <text evidence="2">The sequence shown here is derived from an EMBL/GenBank/DDBJ whole genome shotgun (WGS) entry which is preliminary data.</text>
</comment>